<name>A0A8H7ZVI9_9FUNG</name>
<gene>
    <name evidence="3" type="ORF">BJ554DRAFT_7906</name>
</gene>
<dbReference type="Gene3D" id="3.20.20.60">
    <property type="entry name" value="Phosphoenolpyruvate-binding domains"/>
    <property type="match status" value="1"/>
</dbReference>
<evidence type="ECO:0000259" key="2">
    <source>
        <dbReference type="Pfam" id="PF03328"/>
    </source>
</evidence>
<reference evidence="3 4" key="1">
    <citation type="journal article" name="Sci. Rep.">
        <title>Genome-scale phylogenetic analyses confirm Olpidium as the closest living zoosporic fungus to the non-flagellated, terrestrial fungi.</title>
        <authorList>
            <person name="Chang Y."/>
            <person name="Rochon D."/>
            <person name="Sekimoto S."/>
            <person name="Wang Y."/>
            <person name="Chovatia M."/>
            <person name="Sandor L."/>
            <person name="Salamov A."/>
            <person name="Grigoriev I.V."/>
            <person name="Stajich J.E."/>
            <person name="Spatafora J.W."/>
        </authorList>
    </citation>
    <scope>NUCLEOTIDE SEQUENCE [LARGE SCALE GENOMIC DNA]</scope>
    <source>
        <strain evidence="3">S191</strain>
    </source>
</reference>
<dbReference type="GO" id="GO:0046872">
    <property type="term" value="F:metal ion binding"/>
    <property type="evidence" value="ECO:0007669"/>
    <property type="project" value="UniProtKB-KW"/>
</dbReference>
<evidence type="ECO:0000256" key="1">
    <source>
        <dbReference type="ARBA" id="ARBA00022723"/>
    </source>
</evidence>
<keyword evidence="1" id="KW-0479">Metal-binding</keyword>
<dbReference type="OrthoDB" id="1773at2759"/>
<evidence type="ECO:0000313" key="3">
    <source>
        <dbReference type="EMBL" id="KAG5460090.1"/>
    </source>
</evidence>
<dbReference type="AlphaFoldDB" id="A0A8H7ZVI9"/>
<proteinExistence type="predicted"/>
<dbReference type="InterPro" id="IPR005000">
    <property type="entry name" value="Aldolase/citrate-lyase_domain"/>
</dbReference>
<feature type="domain" description="HpcH/HpaI aldolase/citrate lyase" evidence="2">
    <location>
        <begin position="158"/>
        <end position="233"/>
    </location>
</feature>
<dbReference type="PANTHER" id="PTHR11105">
    <property type="entry name" value="CITRATE LYASE SUBUNIT BETA-RELATED"/>
    <property type="match status" value="1"/>
</dbReference>
<organism evidence="3 4">
    <name type="scientific">Olpidium bornovanus</name>
    <dbReference type="NCBI Taxonomy" id="278681"/>
    <lineage>
        <taxon>Eukaryota</taxon>
        <taxon>Fungi</taxon>
        <taxon>Fungi incertae sedis</taxon>
        <taxon>Olpidiomycota</taxon>
        <taxon>Olpidiomycotina</taxon>
        <taxon>Olpidiomycetes</taxon>
        <taxon>Olpidiales</taxon>
        <taxon>Olpidiaceae</taxon>
        <taxon>Olpidium</taxon>
    </lineage>
</organism>
<dbReference type="InterPro" id="IPR040186">
    <property type="entry name" value="Citramalyl-CoA_lyase"/>
</dbReference>
<protein>
    <recommendedName>
        <fullName evidence="2">HpcH/HpaI aldolase/citrate lyase domain-containing protein</fullName>
    </recommendedName>
</protein>
<comment type="caution">
    <text evidence="3">The sequence shown here is derived from an EMBL/GenBank/DDBJ whole genome shotgun (WGS) entry which is preliminary data.</text>
</comment>
<dbReference type="GO" id="GO:0106064">
    <property type="term" value="P:regulation of cobalamin metabolic process"/>
    <property type="evidence" value="ECO:0007669"/>
    <property type="project" value="TreeGrafter"/>
</dbReference>
<accession>A0A8H7ZVI9</accession>
<dbReference type="GO" id="GO:0047777">
    <property type="term" value="F:(S)-citramalyl-CoA lyase activity"/>
    <property type="evidence" value="ECO:0007669"/>
    <property type="project" value="TreeGrafter"/>
</dbReference>
<dbReference type="Proteomes" id="UP000673691">
    <property type="component" value="Unassembled WGS sequence"/>
</dbReference>
<keyword evidence="4" id="KW-1185">Reference proteome</keyword>
<dbReference type="SUPFAM" id="SSF51621">
    <property type="entry name" value="Phosphoenolpyruvate/pyruvate domain"/>
    <property type="match status" value="1"/>
</dbReference>
<sequence>MRKPSAARYLPPLAASCAAQPRVVRQCHSLAARTAAAADAGTPDLSRTTLSSPFLARWAAACTSCRFSTFTAPSASIANASGSATCPSGSTDIRGRVGNLNNDVAPQEFRPRRTVFYGRTIVHVDYGRGFGMKASDAPRPERVACLRDAFYGSRLATLPGSDEKKLKSSLDLTADTLVYDLEDGVPADRKGEARQLVFDTLEASEHDAETTQNTTGKNEKAVRINAIGSGVSSSVQAWIRHGGLRLR</sequence>
<dbReference type="Pfam" id="PF03328">
    <property type="entry name" value="HpcH_HpaI"/>
    <property type="match status" value="1"/>
</dbReference>
<dbReference type="PANTHER" id="PTHR11105:SF0">
    <property type="entry name" value="CITRAMALYL-COA LYASE, MITOCHONDRIAL"/>
    <property type="match status" value="1"/>
</dbReference>
<dbReference type="InterPro" id="IPR015813">
    <property type="entry name" value="Pyrv/PenolPyrv_kinase-like_dom"/>
</dbReference>
<dbReference type="InterPro" id="IPR040442">
    <property type="entry name" value="Pyrv_kinase-like_dom_sf"/>
</dbReference>
<dbReference type="EMBL" id="JAEFCI010005790">
    <property type="protein sequence ID" value="KAG5460090.1"/>
    <property type="molecule type" value="Genomic_DNA"/>
</dbReference>
<evidence type="ECO:0000313" key="4">
    <source>
        <dbReference type="Proteomes" id="UP000673691"/>
    </source>
</evidence>